<dbReference type="SFLD" id="SFLDG01153">
    <property type="entry name" value="Main.4:_Theta-like"/>
    <property type="match status" value="1"/>
</dbReference>
<protein>
    <submittedName>
        <fullName evidence="5">Uncharacterized protein</fullName>
    </submittedName>
</protein>
<dbReference type="Proteomes" id="UP001154078">
    <property type="component" value="Chromosome 1"/>
</dbReference>
<dbReference type="InterPro" id="IPR036249">
    <property type="entry name" value="Thioredoxin-like_sf"/>
</dbReference>
<comment type="similarity">
    <text evidence="2">Belongs to the GST superfamily.</text>
</comment>
<dbReference type="PROSITE" id="PS50405">
    <property type="entry name" value="GST_CTER"/>
    <property type="match status" value="1"/>
</dbReference>
<dbReference type="SFLD" id="SFLDG00358">
    <property type="entry name" value="Main_(cytGST)"/>
    <property type="match status" value="1"/>
</dbReference>
<dbReference type="SFLD" id="SFLDS00019">
    <property type="entry name" value="Glutathione_Transferase_(cytos"/>
    <property type="match status" value="1"/>
</dbReference>
<dbReference type="InterPro" id="IPR010987">
    <property type="entry name" value="Glutathione-S-Trfase_C-like"/>
</dbReference>
<dbReference type="PANTHER" id="PTHR43969">
    <property type="entry name" value="GLUTATHIONE S TRANSFERASE D10, ISOFORM A-RELATED"/>
    <property type="match status" value="1"/>
</dbReference>
<evidence type="ECO:0000256" key="1">
    <source>
        <dbReference type="ARBA" id="ARBA00011738"/>
    </source>
</evidence>
<dbReference type="GO" id="GO:0006749">
    <property type="term" value="P:glutathione metabolic process"/>
    <property type="evidence" value="ECO:0007669"/>
    <property type="project" value="TreeGrafter"/>
</dbReference>
<dbReference type="EMBL" id="OV121132">
    <property type="protein sequence ID" value="CAH0545883.1"/>
    <property type="molecule type" value="Genomic_DNA"/>
</dbReference>
<dbReference type="AlphaFoldDB" id="A0A9P0FAL0"/>
<dbReference type="Pfam" id="PF00043">
    <property type="entry name" value="GST_C"/>
    <property type="match status" value="1"/>
</dbReference>
<dbReference type="GO" id="GO:0004364">
    <property type="term" value="F:glutathione transferase activity"/>
    <property type="evidence" value="ECO:0007669"/>
    <property type="project" value="TreeGrafter"/>
</dbReference>
<dbReference type="CDD" id="cd03177">
    <property type="entry name" value="GST_C_Delta_Epsilon"/>
    <property type="match status" value="1"/>
</dbReference>
<evidence type="ECO:0000259" key="3">
    <source>
        <dbReference type="PROSITE" id="PS50404"/>
    </source>
</evidence>
<feature type="domain" description="GST N-terminal" evidence="3">
    <location>
        <begin position="1"/>
        <end position="82"/>
    </location>
</feature>
<dbReference type="FunFam" id="3.40.30.10:FF:000034">
    <property type="entry name" value="glutathione S-transferase 1"/>
    <property type="match status" value="1"/>
</dbReference>
<dbReference type="InterPro" id="IPR040079">
    <property type="entry name" value="Glutathione_S-Trfase"/>
</dbReference>
<dbReference type="FunFam" id="1.20.1050.10:FF:000007">
    <property type="entry name" value="Glutathione S-transferase 1-1"/>
    <property type="match status" value="1"/>
</dbReference>
<dbReference type="Gene3D" id="3.40.30.10">
    <property type="entry name" value="Glutaredoxin"/>
    <property type="match status" value="1"/>
</dbReference>
<organism evidence="5 6">
    <name type="scientific">Brassicogethes aeneus</name>
    <name type="common">Rape pollen beetle</name>
    <name type="synonym">Meligethes aeneus</name>
    <dbReference type="NCBI Taxonomy" id="1431903"/>
    <lineage>
        <taxon>Eukaryota</taxon>
        <taxon>Metazoa</taxon>
        <taxon>Ecdysozoa</taxon>
        <taxon>Arthropoda</taxon>
        <taxon>Hexapoda</taxon>
        <taxon>Insecta</taxon>
        <taxon>Pterygota</taxon>
        <taxon>Neoptera</taxon>
        <taxon>Endopterygota</taxon>
        <taxon>Coleoptera</taxon>
        <taxon>Polyphaga</taxon>
        <taxon>Cucujiformia</taxon>
        <taxon>Nitidulidae</taxon>
        <taxon>Meligethinae</taxon>
        <taxon>Brassicogethes</taxon>
    </lineage>
</organism>
<keyword evidence="6" id="KW-1185">Reference proteome</keyword>
<dbReference type="Gene3D" id="1.20.1050.10">
    <property type="match status" value="1"/>
</dbReference>
<comment type="subunit">
    <text evidence="1">Homodimer.</text>
</comment>
<evidence type="ECO:0000256" key="2">
    <source>
        <dbReference type="RuleBase" id="RU003494"/>
    </source>
</evidence>
<evidence type="ECO:0000259" key="4">
    <source>
        <dbReference type="PROSITE" id="PS50405"/>
    </source>
</evidence>
<sequence length="216" mass="24429">MPIDFYYVPGSAPCRSVLLVAKALGVELNLKHTDLMKGEHLTPEFIKLNPQHTVPTIDDNGFCLWESRAILTYLASQYGKDDSLYPKDPKKRALVDQRLYFDIGTLYQRFADYYYPVYFGGAAFDAAKLEKINDAFKFLDTFLEKSEFAAGDKLTVADLALLATVTTFEVVNYDLTPYKNVGRWLAKAKSVAPGYEEANGKNVLIFKQMVDHLTKK</sequence>
<feature type="domain" description="GST C-terminal" evidence="4">
    <location>
        <begin position="88"/>
        <end position="213"/>
    </location>
</feature>
<dbReference type="InterPro" id="IPR036282">
    <property type="entry name" value="Glutathione-S-Trfase_C_sf"/>
</dbReference>
<dbReference type="InterPro" id="IPR004046">
    <property type="entry name" value="GST_C"/>
</dbReference>
<dbReference type="Pfam" id="PF02798">
    <property type="entry name" value="GST_N"/>
    <property type="match status" value="1"/>
</dbReference>
<name>A0A9P0FAL0_BRAAE</name>
<dbReference type="InterPro" id="IPR004045">
    <property type="entry name" value="Glutathione_S-Trfase_N"/>
</dbReference>
<dbReference type="SUPFAM" id="SSF52833">
    <property type="entry name" value="Thioredoxin-like"/>
    <property type="match status" value="1"/>
</dbReference>
<dbReference type="PANTHER" id="PTHR43969:SF9">
    <property type="entry name" value="GLUTATHIONE S TRANSFERASE D10, ISOFORM A-RELATED"/>
    <property type="match status" value="1"/>
</dbReference>
<evidence type="ECO:0000313" key="6">
    <source>
        <dbReference type="Proteomes" id="UP001154078"/>
    </source>
</evidence>
<proteinExistence type="inferred from homology"/>
<reference evidence="5" key="1">
    <citation type="submission" date="2021-12" db="EMBL/GenBank/DDBJ databases">
        <authorList>
            <person name="King R."/>
        </authorList>
    </citation>
    <scope>NUCLEOTIDE SEQUENCE</scope>
</reference>
<dbReference type="OrthoDB" id="2309723at2759"/>
<accession>A0A9P0FAL0</accession>
<evidence type="ECO:0000313" key="5">
    <source>
        <dbReference type="EMBL" id="CAH0545883.1"/>
    </source>
</evidence>
<gene>
    <name evidence="5" type="ORF">MELIAE_LOCUS166</name>
</gene>
<dbReference type="SUPFAM" id="SSF47616">
    <property type="entry name" value="GST C-terminal domain-like"/>
    <property type="match status" value="1"/>
</dbReference>
<dbReference type="PROSITE" id="PS50404">
    <property type="entry name" value="GST_NTER"/>
    <property type="match status" value="1"/>
</dbReference>
<dbReference type="CDD" id="cd03045">
    <property type="entry name" value="GST_N_Delta_Epsilon"/>
    <property type="match status" value="1"/>
</dbReference>